<protein>
    <submittedName>
        <fullName evidence="3">L antigen family member 3</fullName>
    </submittedName>
</protein>
<dbReference type="Gene3D" id="3.30.310.50">
    <property type="entry name" value="Alpha-D-phosphohexomutase, C-terminal domain"/>
    <property type="match status" value="1"/>
</dbReference>
<proteinExistence type="inferred from homology"/>
<dbReference type="EMBL" id="KE164052">
    <property type="protein sequence ID" value="EPQ14774.1"/>
    <property type="molecule type" value="Genomic_DNA"/>
</dbReference>
<dbReference type="GO" id="GO:0070525">
    <property type="term" value="P:tRNA threonylcarbamoyladenosine metabolic process"/>
    <property type="evidence" value="ECO:0007669"/>
    <property type="project" value="TreeGrafter"/>
</dbReference>
<name>S7NBP7_MYOBR</name>
<dbReference type="InterPro" id="IPR015419">
    <property type="entry name" value="CTAG/Pcc1"/>
</dbReference>
<evidence type="ECO:0000256" key="1">
    <source>
        <dbReference type="ARBA" id="ARBA00007073"/>
    </source>
</evidence>
<keyword evidence="4" id="KW-1185">Reference proteome</keyword>
<reference evidence="3 4" key="1">
    <citation type="journal article" date="2013" name="Nat. Commun.">
        <title>Genome analysis reveals insights into physiology and longevity of the Brandt's bat Myotis brandtii.</title>
        <authorList>
            <person name="Seim I."/>
            <person name="Fang X."/>
            <person name="Xiong Z."/>
            <person name="Lobanov A.V."/>
            <person name="Huang Z."/>
            <person name="Ma S."/>
            <person name="Feng Y."/>
            <person name="Turanov A.A."/>
            <person name="Zhu Y."/>
            <person name="Lenz T.L."/>
            <person name="Gerashchenko M.V."/>
            <person name="Fan D."/>
            <person name="Hee Yim S."/>
            <person name="Yao X."/>
            <person name="Jordan D."/>
            <person name="Xiong Y."/>
            <person name="Ma Y."/>
            <person name="Lyapunov A.N."/>
            <person name="Chen G."/>
            <person name="Kulakova O.I."/>
            <person name="Sun Y."/>
            <person name="Lee S.G."/>
            <person name="Bronson R.T."/>
            <person name="Moskalev A.A."/>
            <person name="Sunyaev S.R."/>
            <person name="Zhang G."/>
            <person name="Krogh A."/>
            <person name="Wang J."/>
            <person name="Gladyshev V.N."/>
        </authorList>
    </citation>
    <scope>NUCLEOTIDE SEQUENCE [LARGE SCALE GENOMIC DNA]</scope>
</reference>
<dbReference type="Proteomes" id="UP000052978">
    <property type="component" value="Unassembled WGS sequence"/>
</dbReference>
<dbReference type="GO" id="GO:0000408">
    <property type="term" value="C:EKC/KEOPS complex"/>
    <property type="evidence" value="ECO:0007669"/>
    <property type="project" value="TreeGrafter"/>
</dbReference>
<evidence type="ECO:0000256" key="2">
    <source>
        <dbReference type="SAM" id="MobiDB-lite"/>
    </source>
</evidence>
<evidence type="ECO:0000313" key="4">
    <source>
        <dbReference type="Proteomes" id="UP000052978"/>
    </source>
</evidence>
<dbReference type="PANTHER" id="PTHR31283:SF5">
    <property type="entry name" value="EKC_KEOPS COMPLEX SUBUNIT LAGE3"/>
    <property type="match status" value="1"/>
</dbReference>
<feature type="region of interest" description="Disordered" evidence="2">
    <location>
        <begin position="1"/>
        <end position="49"/>
    </location>
</feature>
<comment type="similarity">
    <text evidence="1">Belongs to the CTAG/PCC1 family.</text>
</comment>
<gene>
    <name evidence="3" type="ORF">D623_10013778</name>
</gene>
<dbReference type="Pfam" id="PF09341">
    <property type="entry name" value="Pcc1"/>
    <property type="match status" value="1"/>
</dbReference>
<organism evidence="3 4">
    <name type="scientific">Myotis brandtii</name>
    <name type="common">Brandt's bat</name>
    <dbReference type="NCBI Taxonomy" id="109478"/>
    <lineage>
        <taxon>Eukaryota</taxon>
        <taxon>Metazoa</taxon>
        <taxon>Chordata</taxon>
        <taxon>Craniata</taxon>
        <taxon>Vertebrata</taxon>
        <taxon>Euteleostomi</taxon>
        <taxon>Mammalia</taxon>
        <taxon>Eutheria</taxon>
        <taxon>Laurasiatheria</taxon>
        <taxon>Chiroptera</taxon>
        <taxon>Yangochiroptera</taxon>
        <taxon>Vespertilionidae</taxon>
        <taxon>Myotis</taxon>
    </lineage>
</organism>
<accession>S7NBP7</accession>
<dbReference type="PANTHER" id="PTHR31283">
    <property type="entry name" value="EKC/KEOPS COMPLEX SUBUNIT PCC1 FAMILY MEMBER"/>
    <property type="match status" value="1"/>
</dbReference>
<evidence type="ECO:0000313" key="3">
    <source>
        <dbReference type="EMBL" id="EPQ14774.1"/>
    </source>
</evidence>
<sequence length="137" mass="15039">MQAPKEEEDDRRGSVDGGAGSPNVPGSAVGPGDQDSTKRKALPPREPPSALTVPFLTYVDAEVARRYLMAGAETYHGRVHWDLRVADSDLFIRLTAEDADLLQISTASLLHRLSIVVQTMQHFVPQFRPKCQSQKGN</sequence>
<dbReference type="AlphaFoldDB" id="S7NBP7"/>
<dbReference type="eggNOG" id="ENOG502TM3E">
    <property type="taxonomic scope" value="Eukaryota"/>
</dbReference>